<evidence type="ECO:0000256" key="4">
    <source>
        <dbReference type="ARBA" id="ARBA00023239"/>
    </source>
</evidence>
<dbReference type="InterPro" id="IPR001597">
    <property type="entry name" value="ArAA_b-elim_lyase/Thr_aldolase"/>
</dbReference>
<organism evidence="7 8">
    <name type="scientific">Cryomorpha ignava</name>
    <dbReference type="NCBI Taxonomy" id="101383"/>
    <lineage>
        <taxon>Bacteria</taxon>
        <taxon>Pseudomonadati</taxon>
        <taxon>Bacteroidota</taxon>
        <taxon>Flavobacteriia</taxon>
        <taxon>Flavobacteriales</taxon>
        <taxon>Cryomorphaceae</taxon>
        <taxon>Cryomorpha</taxon>
    </lineage>
</organism>
<dbReference type="NCBIfam" id="NF041359">
    <property type="entry name" value="GntG_guanitoxin"/>
    <property type="match status" value="1"/>
</dbReference>
<evidence type="ECO:0000313" key="8">
    <source>
        <dbReference type="Proteomes" id="UP000486602"/>
    </source>
</evidence>
<accession>A0A7K3WN23</accession>
<reference evidence="7 8" key="1">
    <citation type="submission" date="2020-02" db="EMBL/GenBank/DDBJ databases">
        <title>Out from the shadows clarifying the taxonomy of the family Cryomorphaceae and related taxa by utilizing the GTDB taxonomic framework.</title>
        <authorList>
            <person name="Bowman J.P."/>
        </authorList>
    </citation>
    <scope>NUCLEOTIDE SEQUENCE [LARGE SCALE GENOMIC DNA]</scope>
    <source>
        <strain evidence="7 8">QSSC 1-22</strain>
    </source>
</reference>
<comment type="cofactor">
    <cofactor evidence="1">
        <name>pyridoxal 5'-phosphate</name>
        <dbReference type="ChEBI" id="CHEBI:597326"/>
    </cofactor>
</comment>
<evidence type="ECO:0000256" key="3">
    <source>
        <dbReference type="ARBA" id="ARBA00022898"/>
    </source>
</evidence>
<dbReference type="AlphaFoldDB" id="A0A7K3WN23"/>
<dbReference type="InterPro" id="IPR015421">
    <property type="entry name" value="PyrdxlP-dep_Trfase_major"/>
</dbReference>
<dbReference type="InterPro" id="IPR015422">
    <property type="entry name" value="PyrdxlP-dep_Trfase_small"/>
</dbReference>
<dbReference type="InterPro" id="IPR015424">
    <property type="entry name" value="PyrdxlP-dep_Trfase"/>
</dbReference>
<dbReference type="RefSeq" id="WP_163283659.1">
    <property type="nucleotide sequence ID" value="NZ_JAAGVY010000006.1"/>
</dbReference>
<dbReference type="InterPro" id="IPR023603">
    <property type="entry name" value="Low_specificity_L-TA-like"/>
</dbReference>
<dbReference type="SUPFAM" id="SSF53383">
    <property type="entry name" value="PLP-dependent transferases"/>
    <property type="match status" value="1"/>
</dbReference>
<evidence type="ECO:0000256" key="1">
    <source>
        <dbReference type="ARBA" id="ARBA00001933"/>
    </source>
</evidence>
<evidence type="ECO:0000256" key="2">
    <source>
        <dbReference type="ARBA" id="ARBA00006966"/>
    </source>
</evidence>
<protein>
    <submittedName>
        <fullName evidence="7">Aminotransferase class I/II-fold pyridoxal phosphate-dependent enzyme</fullName>
    </submittedName>
</protein>
<dbReference type="GO" id="GO:0006545">
    <property type="term" value="P:glycine biosynthetic process"/>
    <property type="evidence" value="ECO:0007669"/>
    <property type="project" value="TreeGrafter"/>
</dbReference>
<dbReference type="Pfam" id="PF01212">
    <property type="entry name" value="Beta_elim_lyase"/>
    <property type="match status" value="1"/>
</dbReference>
<dbReference type="PANTHER" id="PTHR48097:SF9">
    <property type="entry name" value="L-THREONINE ALDOLASE"/>
    <property type="match status" value="1"/>
</dbReference>
<dbReference type="PANTHER" id="PTHR48097">
    <property type="entry name" value="L-THREONINE ALDOLASE-RELATED"/>
    <property type="match status" value="1"/>
</dbReference>
<dbReference type="PIRSF" id="PIRSF017617">
    <property type="entry name" value="Thr_aldolase"/>
    <property type="match status" value="1"/>
</dbReference>
<dbReference type="GO" id="GO:0008483">
    <property type="term" value="F:transaminase activity"/>
    <property type="evidence" value="ECO:0007669"/>
    <property type="project" value="UniProtKB-KW"/>
</dbReference>
<comment type="caution">
    <text evidence="7">The sequence shown here is derived from an EMBL/GenBank/DDBJ whole genome shotgun (WGS) entry which is preliminary data.</text>
</comment>
<evidence type="ECO:0000256" key="5">
    <source>
        <dbReference type="PIRSR" id="PIRSR017617-1"/>
    </source>
</evidence>
<dbReference type="Proteomes" id="UP000486602">
    <property type="component" value="Unassembled WGS sequence"/>
</dbReference>
<feature type="domain" description="Aromatic amino acid beta-eliminating lyase/threonine aldolase" evidence="6">
    <location>
        <begin position="5"/>
        <end position="287"/>
    </location>
</feature>
<dbReference type="FunFam" id="3.40.640.10:FF:000030">
    <property type="entry name" value="Low-specificity L-threonine aldolase"/>
    <property type="match status" value="1"/>
</dbReference>
<proteinExistence type="inferred from homology"/>
<dbReference type="GO" id="GO:0005829">
    <property type="term" value="C:cytosol"/>
    <property type="evidence" value="ECO:0007669"/>
    <property type="project" value="TreeGrafter"/>
</dbReference>
<comment type="similarity">
    <text evidence="2">Belongs to the threonine aldolase family.</text>
</comment>
<dbReference type="GO" id="GO:0008732">
    <property type="term" value="F:L-allo-threonine aldolase activity"/>
    <property type="evidence" value="ECO:0007669"/>
    <property type="project" value="TreeGrafter"/>
</dbReference>
<dbReference type="Gene3D" id="3.90.1150.10">
    <property type="entry name" value="Aspartate Aminotransferase, domain 1"/>
    <property type="match status" value="1"/>
</dbReference>
<feature type="modified residue" description="N6-(pyridoxal phosphate)lysine" evidence="5">
    <location>
        <position position="201"/>
    </location>
</feature>
<dbReference type="EMBL" id="JAAGVY010000006">
    <property type="protein sequence ID" value="NEN22938.1"/>
    <property type="molecule type" value="Genomic_DNA"/>
</dbReference>
<name>A0A7K3WN23_9FLAO</name>
<keyword evidence="7" id="KW-0032">Aminotransferase</keyword>
<keyword evidence="3" id="KW-0663">Pyridoxal phosphate</keyword>
<keyword evidence="7" id="KW-0808">Transferase</keyword>
<dbReference type="GO" id="GO:0006567">
    <property type="term" value="P:L-threonine catabolic process"/>
    <property type="evidence" value="ECO:0007669"/>
    <property type="project" value="TreeGrafter"/>
</dbReference>
<evidence type="ECO:0000313" key="7">
    <source>
        <dbReference type="EMBL" id="NEN22938.1"/>
    </source>
</evidence>
<keyword evidence="8" id="KW-1185">Reference proteome</keyword>
<sequence length="341" mass="37281">MKTIDLRSDTVTKPTSAMLEAMLNAEVGDDVFGEDPTINLLQQKTAAIFGHEAGLFCPSGTMTNQIAIQVHTRPGDEVICHENSHVYNYEGGGIARNSLASTKLVRSERATMTADEVNELVNDKKDWLARTSLVVAEDTSNRGGGKCYDIQELKELSAYCKSKNLHFHLDGARVFNAIVKHNHDPKTYGQLFESISICLSKGLGAPVGSVLIASKVFIDEARRVRKVMGGGMRQAGLLAAAGIYALDNNVERLAEDHKNARLLASFLDGLNQVTNVITPETNILIFDVNPEKGADYFIEALESKGLRTVNFGKNRIRMVTHLEIGAQEVEQAGDILKAVLR</sequence>
<keyword evidence="4" id="KW-0456">Lyase</keyword>
<gene>
    <name evidence="7" type="ORF">G3O08_05425</name>
</gene>
<dbReference type="Gene3D" id="3.40.640.10">
    <property type="entry name" value="Type I PLP-dependent aspartate aminotransferase-like (Major domain)"/>
    <property type="match status" value="1"/>
</dbReference>
<evidence type="ECO:0000259" key="6">
    <source>
        <dbReference type="Pfam" id="PF01212"/>
    </source>
</evidence>